<dbReference type="EMBL" id="DVLL01000008">
    <property type="protein sequence ID" value="HIT58450.1"/>
    <property type="molecule type" value="Genomic_DNA"/>
</dbReference>
<name>A0A9D1GU13_9FIRM</name>
<organism evidence="1 2">
    <name type="scientific">Candidatus Faeciplasma pullistercoris</name>
    <dbReference type="NCBI Taxonomy" id="2840800"/>
    <lineage>
        <taxon>Bacteria</taxon>
        <taxon>Bacillati</taxon>
        <taxon>Bacillota</taxon>
        <taxon>Clostridia</taxon>
        <taxon>Eubacteriales</taxon>
        <taxon>Oscillospiraceae</taxon>
        <taxon>Oscillospiraceae incertae sedis</taxon>
        <taxon>Candidatus Faeciplasma</taxon>
    </lineage>
</organism>
<gene>
    <name evidence="1" type="ORF">IAC39_01830</name>
</gene>
<comment type="caution">
    <text evidence="1">The sequence shown here is derived from an EMBL/GenBank/DDBJ whole genome shotgun (WGS) entry which is preliminary data.</text>
</comment>
<dbReference type="AlphaFoldDB" id="A0A9D1GU13"/>
<evidence type="ECO:0000313" key="2">
    <source>
        <dbReference type="Proteomes" id="UP000824136"/>
    </source>
</evidence>
<reference evidence="1" key="1">
    <citation type="submission" date="2020-10" db="EMBL/GenBank/DDBJ databases">
        <authorList>
            <person name="Gilroy R."/>
        </authorList>
    </citation>
    <scope>NUCLEOTIDE SEQUENCE</scope>
    <source>
        <strain evidence="1">CHK33-4379</strain>
    </source>
</reference>
<protein>
    <submittedName>
        <fullName evidence="1">Uncharacterized protein</fullName>
    </submittedName>
</protein>
<sequence length="84" mass="8923">MKKWESPVIKVMSVKLNENIASSNGADGYKVSYVYYDLGGITRGGANYRFGSNGIQDTGIMGYQIGSQYAVSNDDVGAISGCLA</sequence>
<reference evidence="1" key="2">
    <citation type="journal article" date="2021" name="PeerJ">
        <title>Extensive microbial diversity within the chicken gut microbiome revealed by metagenomics and culture.</title>
        <authorList>
            <person name="Gilroy R."/>
            <person name="Ravi A."/>
            <person name="Getino M."/>
            <person name="Pursley I."/>
            <person name="Horton D.L."/>
            <person name="Alikhan N.F."/>
            <person name="Baker D."/>
            <person name="Gharbi K."/>
            <person name="Hall N."/>
            <person name="Watson M."/>
            <person name="Adriaenssens E.M."/>
            <person name="Foster-Nyarko E."/>
            <person name="Jarju S."/>
            <person name="Secka A."/>
            <person name="Antonio M."/>
            <person name="Oren A."/>
            <person name="Chaudhuri R.R."/>
            <person name="La Ragione R."/>
            <person name="Hildebrand F."/>
            <person name="Pallen M.J."/>
        </authorList>
    </citation>
    <scope>NUCLEOTIDE SEQUENCE</scope>
    <source>
        <strain evidence="1">CHK33-4379</strain>
    </source>
</reference>
<accession>A0A9D1GU13</accession>
<dbReference type="Proteomes" id="UP000824136">
    <property type="component" value="Unassembled WGS sequence"/>
</dbReference>
<proteinExistence type="predicted"/>
<evidence type="ECO:0000313" key="1">
    <source>
        <dbReference type="EMBL" id="HIT58450.1"/>
    </source>
</evidence>